<dbReference type="Gene3D" id="3.50.70.10">
    <property type="match status" value="1"/>
</dbReference>
<name>A0A4Z0Z8C9_9PEZI</name>
<dbReference type="PANTHER" id="PTHR47284">
    <property type="entry name" value="FATTY-ACID-BINDING PROTEIN 2"/>
    <property type="match status" value="1"/>
</dbReference>
<reference evidence="3 4" key="1">
    <citation type="submission" date="2019-03" db="EMBL/GenBank/DDBJ databases">
        <title>Draft genome sequence of Xylaria hypoxylon DSM 108379, a ubiquitous saprotrophic-parasitic fungi on hardwood.</title>
        <authorList>
            <person name="Buettner E."/>
            <person name="Leonhardt S."/>
            <person name="Gebauer A.M."/>
            <person name="Liers C."/>
            <person name="Hofrichter M."/>
            <person name="Kellner H."/>
        </authorList>
    </citation>
    <scope>NUCLEOTIDE SEQUENCE [LARGE SCALE GENOMIC DNA]</scope>
    <source>
        <strain evidence="3 4">DSM 108379</strain>
    </source>
</reference>
<accession>A0A4Z0Z8C9</accession>
<organism evidence="3 4">
    <name type="scientific">Xylaria hypoxylon</name>
    <dbReference type="NCBI Taxonomy" id="37992"/>
    <lineage>
        <taxon>Eukaryota</taxon>
        <taxon>Fungi</taxon>
        <taxon>Dikarya</taxon>
        <taxon>Ascomycota</taxon>
        <taxon>Pezizomycotina</taxon>
        <taxon>Sordariomycetes</taxon>
        <taxon>Xylariomycetidae</taxon>
        <taxon>Xylariales</taxon>
        <taxon>Xylariaceae</taxon>
        <taxon>Xylaria</taxon>
    </lineage>
</organism>
<evidence type="ECO:0000313" key="4">
    <source>
        <dbReference type="Proteomes" id="UP000297716"/>
    </source>
</evidence>
<dbReference type="PANTHER" id="PTHR47284:SF3">
    <property type="entry name" value="FATTY-ACID-BINDING PROTEIN 2"/>
    <property type="match status" value="1"/>
</dbReference>
<gene>
    <name evidence="3" type="ORF">E0Z10_g1620</name>
</gene>
<dbReference type="GO" id="GO:0016872">
    <property type="term" value="F:intramolecular lyase activity"/>
    <property type="evidence" value="ECO:0007669"/>
    <property type="project" value="InterPro"/>
</dbReference>
<keyword evidence="1" id="KW-0472">Membrane</keyword>
<dbReference type="OrthoDB" id="18193at2759"/>
<protein>
    <recommendedName>
        <fullName evidence="2">Chalcone isomerase domain-containing protein</fullName>
    </recommendedName>
</protein>
<feature type="transmembrane region" description="Helical" evidence="1">
    <location>
        <begin position="78"/>
        <end position="101"/>
    </location>
</feature>
<evidence type="ECO:0000313" key="3">
    <source>
        <dbReference type="EMBL" id="TGJ87183.1"/>
    </source>
</evidence>
<sequence>MRAARCLPSTPLLRSLTTSSRLSFTPARLQCLQKHPSPVQCRTFMRGQRPSSGRAVENINIGRMRNESHDFHVRRRNFLLCGAIAGVIATCYTAYLLSIALRKPKKLDSGLPGKADPFTTDAGSKRKTVLHDAQGREIVPTGNSTVPTFPRLIETGIGAEAGQEEVNGVEYTLVGLGVRTVTFLGFQVYMVGYYIATQDIAALQSRLVKEINPIATTLISSEKDALRQALLDPEQGEKLWNSILQDVRPRSLFRIIPVRDTDFHHLRDGFVRAITARSQGNNAEFGDESFGLAMKDFRSLFNRGKVPKSREMLLCRDSAGRLTVTYDDGKTGMGSIGRVNDERISRLLWLNYLAGKQVASEPARTNIVEGIMEFVERPIGTVATQVI</sequence>
<dbReference type="InterPro" id="IPR016088">
    <property type="entry name" value="Chalcone_isomerase_3-sand"/>
</dbReference>
<comment type="caution">
    <text evidence="3">The sequence shown here is derived from an EMBL/GenBank/DDBJ whole genome shotgun (WGS) entry which is preliminary data.</text>
</comment>
<dbReference type="InterPro" id="IPR016087">
    <property type="entry name" value="Chalcone_isomerase"/>
</dbReference>
<dbReference type="STRING" id="37992.A0A4Z0Z8C9"/>
<dbReference type="SUPFAM" id="SSF54626">
    <property type="entry name" value="Chalcone isomerase"/>
    <property type="match status" value="1"/>
</dbReference>
<evidence type="ECO:0000256" key="1">
    <source>
        <dbReference type="SAM" id="Phobius"/>
    </source>
</evidence>
<dbReference type="EMBL" id="SKBN01000017">
    <property type="protein sequence ID" value="TGJ87183.1"/>
    <property type="molecule type" value="Genomic_DNA"/>
</dbReference>
<dbReference type="Proteomes" id="UP000297716">
    <property type="component" value="Unassembled WGS sequence"/>
</dbReference>
<dbReference type="Pfam" id="PF16035">
    <property type="entry name" value="Chalcone_2"/>
    <property type="match status" value="1"/>
</dbReference>
<keyword evidence="1" id="KW-0812">Transmembrane</keyword>
<proteinExistence type="predicted"/>
<keyword evidence="4" id="KW-1185">Reference proteome</keyword>
<dbReference type="AlphaFoldDB" id="A0A4Z0Z8C9"/>
<dbReference type="InterPro" id="IPR036298">
    <property type="entry name" value="Chalcone_isomerase_sf"/>
</dbReference>
<keyword evidence="1" id="KW-1133">Transmembrane helix</keyword>
<evidence type="ECO:0000259" key="2">
    <source>
        <dbReference type="Pfam" id="PF16035"/>
    </source>
</evidence>
<feature type="domain" description="Chalcone isomerase" evidence="2">
    <location>
        <begin position="170"/>
        <end position="368"/>
    </location>
</feature>